<comment type="caution">
    <text evidence="2">The sequence shown here is derived from an EMBL/GenBank/DDBJ whole genome shotgun (WGS) entry which is preliminary data.</text>
</comment>
<accession>A0A848KLJ5</accession>
<dbReference type="InterPro" id="IPR015287">
    <property type="entry name" value="Colicin_D_immunity_dom"/>
</dbReference>
<evidence type="ECO:0000259" key="1">
    <source>
        <dbReference type="Pfam" id="PF09204"/>
    </source>
</evidence>
<sequence>MHDIRGAELKRGDRGGGLLPMIGRFVTGTSTAQEFELEYLIAFKNDVDRWPESQFALLDSLFADVDDYVADPALRAEVGGLDDDQLRDRARAVYESVGHNI</sequence>
<protein>
    <recommendedName>
        <fullName evidence="1">Colicin D immunity protein domain-containing protein</fullName>
    </recommendedName>
</protein>
<feature type="domain" description="Colicin D immunity protein" evidence="1">
    <location>
        <begin position="20"/>
        <end position="92"/>
    </location>
</feature>
<organism evidence="2 3">
    <name type="scientific">Antrihabitans stalactiti</name>
    <dbReference type="NCBI Taxonomy" id="2584121"/>
    <lineage>
        <taxon>Bacteria</taxon>
        <taxon>Bacillati</taxon>
        <taxon>Actinomycetota</taxon>
        <taxon>Actinomycetes</taxon>
        <taxon>Mycobacteriales</taxon>
        <taxon>Nocardiaceae</taxon>
        <taxon>Antrihabitans</taxon>
    </lineage>
</organism>
<proteinExistence type="predicted"/>
<name>A0A848KLJ5_9NOCA</name>
<keyword evidence="3" id="KW-1185">Reference proteome</keyword>
<evidence type="ECO:0000313" key="3">
    <source>
        <dbReference type="Proteomes" id="UP000535543"/>
    </source>
</evidence>
<evidence type="ECO:0000313" key="2">
    <source>
        <dbReference type="EMBL" id="NMN97864.1"/>
    </source>
</evidence>
<reference evidence="2 3" key="1">
    <citation type="submission" date="2019-05" db="EMBL/GenBank/DDBJ databases">
        <authorList>
            <person name="Lee S.D."/>
        </authorList>
    </citation>
    <scope>NUCLEOTIDE SEQUENCE [LARGE SCALE GENOMIC DNA]</scope>
    <source>
        <strain evidence="2 3">YC2-7</strain>
    </source>
</reference>
<dbReference type="AlphaFoldDB" id="A0A848KLJ5"/>
<dbReference type="EMBL" id="VCQU01000008">
    <property type="protein sequence ID" value="NMN97864.1"/>
    <property type="molecule type" value="Genomic_DNA"/>
</dbReference>
<dbReference type="GO" id="GO:0030153">
    <property type="term" value="P:bacteriocin immunity"/>
    <property type="evidence" value="ECO:0007669"/>
    <property type="project" value="InterPro"/>
</dbReference>
<gene>
    <name evidence="2" type="ORF">FGL95_22760</name>
</gene>
<dbReference type="Pfam" id="PF09204">
    <property type="entry name" value="Colicin_immun"/>
    <property type="match status" value="1"/>
</dbReference>
<dbReference type="GO" id="GO:0015643">
    <property type="term" value="F:toxic substance binding"/>
    <property type="evidence" value="ECO:0007669"/>
    <property type="project" value="InterPro"/>
</dbReference>
<dbReference type="Proteomes" id="UP000535543">
    <property type="component" value="Unassembled WGS sequence"/>
</dbReference>
<reference evidence="2 3" key="2">
    <citation type="submission" date="2020-06" db="EMBL/GenBank/DDBJ databases">
        <title>Antribacter stalactiti gen. nov., sp. nov., a new member of the family Nacardiaceae isolated from a cave.</title>
        <authorList>
            <person name="Kim I.S."/>
        </authorList>
    </citation>
    <scope>NUCLEOTIDE SEQUENCE [LARGE SCALE GENOMIC DNA]</scope>
    <source>
        <strain evidence="2 3">YC2-7</strain>
    </source>
</reference>